<evidence type="ECO:0000313" key="2">
    <source>
        <dbReference type="EMBL" id="QES44303.1"/>
    </source>
</evidence>
<gene>
    <name evidence="2" type="ORF">DEJ49_27840</name>
</gene>
<dbReference type="AlphaFoldDB" id="A0A5P2CPH8"/>
<dbReference type="Proteomes" id="UP000324015">
    <property type="component" value="Chromosome"/>
</dbReference>
<dbReference type="EMBL" id="CP029191">
    <property type="protein sequence ID" value="QES44303.1"/>
    <property type="molecule type" value="Genomic_DNA"/>
</dbReference>
<proteinExistence type="predicted"/>
<evidence type="ECO:0000313" key="3">
    <source>
        <dbReference type="Proteomes" id="UP000324015"/>
    </source>
</evidence>
<reference evidence="2 3" key="1">
    <citation type="submission" date="2018-05" db="EMBL/GenBank/DDBJ databases">
        <title>Streptomyces venezuelae.</title>
        <authorList>
            <person name="Kim W."/>
            <person name="Lee N."/>
            <person name="Cho B.-K."/>
        </authorList>
    </citation>
    <scope>NUCLEOTIDE SEQUENCE [LARGE SCALE GENOMIC DNA]</scope>
    <source>
        <strain evidence="2 3">ATCC 14585</strain>
    </source>
</reference>
<organism evidence="2 3">
    <name type="scientific">Streptomyces venezuelae</name>
    <dbReference type="NCBI Taxonomy" id="54571"/>
    <lineage>
        <taxon>Bacteria</taxon>
        <taxon>Bacillati</taxon>
        <taxon>Actinomycetota</taxon>
        <taxon>Actinomycetes</taxon>
        <taxon>Kitasatosporales</taxon>
        <taxon>Streptomycetaceae</taxon>
        <taxon>Streptomyces</taxon>
    </lineage>
</organism>
<protein>
    <submittedName>
        <fullName evidence="2">Uncharacterized protein</fullName>
    </submittedName>
</protein>
<accession>A0A5P2CPH8</accession>
<name>A0A5P2CPH8_STRVZ</name>
<evidence type="ECO:0000256" key="1">
    <source>
        <dbReference type="SAM" id="MobiDB-lite"/>
    </source>
</evidence>
<feature type="region of interest" description="Disordered" evidence="1">
    <location>
        <begin position="16"/>
        <end position="35"/>
    </location>
</feature>
<sequence length="71" mass="7787">MTTFVTLCSEPPTRRSCKAPGTLAGDRTQGSQQYSIRATRVDRRAAELLVADGSWRPPLPCAVRARVAHFT</sequence>